<feature type="compositionally biased region" description="Polar residues" evidence="2">
    <location>
        <begin position="191"/>
        <end position="202"/>
    </location>
</feature>
<feature type="compositionally biased region" description="Low complexity" evidence="2">
    <location>
        <begin position="153"/>
        <end position="164"/>
    </location>
</feature>
<dbReference type="InterPro" id="IPR003163">
    <property type="entry name" value="Tscrpt_reg_HTH_APSES-type"/>
</dbReference>
<keyword evidence="3" id="KW-1133">Transmembrane helix</keyword>
<dbReference type="PANTHER" id="PTHR38044">
    <property type="entry name" value="BOUQUET FORMATION PROTEIN 4"/>
    <property type="match status" value="1"/>
</dbReference>
<keyword evidence="1" id="KW-0175">Coiled coil</keyword>
<gene>
    <name evidence="5" type="ORF">D9619_004848</name>
</gene>
<name>A0A8H5BQW4_9AGAR</name>
<feature type="region of interest" description="Disordered" evidence="2">
    <location>
        <begin position="191"/>
        <end position="293"/>
    </location>
</feature>
<dbReference type="Proteomes" id="UP000567179">
    <property type="component" value="Unassembled WGS sequence"/>
</dbReference>
<evidence type="ECO:0000256" key="1">
    <source>
        <dbReference type="SAM" id="Coils"/>
    </source>
</evidence>
<feature type="coiled-coil region" evidence="1">
    <location>
        <begin position="337"/>
        <end position="364"/>
    </location>
</feature>
<dbReference type="SUPFAM" id="SSF54616">
    <property type="entry name" value="DNA-binding domain of Mlu1-box binding protein MBP1"/>
    <property type="match status" value="1"/>
</dbReference>
<keyword evidence="6" id="KW-1185">Reference proteome</keyword>
<organism evidence="5 6">
    <name type="scientific">Psilocybe cf. subviscida</name>
    <dbReference type="NCBI Taxonomy" id="2480587"/>
    <lineage>
        <taxon>Eukaryota</taxon>
        <taxon>Fungi</taxon>
        <taxon>Dikarya</taxon>
        <taxon>Basidiomycota</taxon>
        <taxon>Agaricomycotina</taxon>
        <taxon>Agaricomycetes</taxon>
        <taxon>Agaricomycetidae</taxon>
        <taxon>Agaricales</taxon>
        <taxon>Agaricineae</taxon>
        <taxon>Strophariaceae</taxon>
        <taxon>Psilocybe</taxon>
    </lineage>
</organism>
<dbReference type="InterPro" id="IPR037548">
    <property type="entry name" value="Bqt4"/>
</dbReference>
<comment type="caution">
    <text evidence="5">The sequence shown here is derived from an EMBL/GenBank/DDBJ whole genome shotgun (WGS) entry which is preliminary data.</text>
</comment>
<dbReference type="PROSITE" id="PS51299">
    <property type="entry name" value="HTH_APSES"/>
    <property type="match status" value="1"/>
</dbReference>
<reference evidence="5 6" key="1">
    <citation type="journal article" date="2020" name="ISME J.">
        <title>Uncovering the hidden diversity of litter-decomposition mechanisms in mushroom-forming fungi.</title>
        <authorList>
            <person name="Floudas D."/>
            <person name="Bentzer J."/>
            <person name="Ahren D."/>
            <person name="Johansson T."/>
            <person name="Persson P."/>
            <person name="Tunlid A."/>
        </authorList>
    </citation>
    <scope>NUCLEOTIDE SEQUENCE [LARGE SCALE GENOMIC DNA]</scope>
    <source>
        <strain evidence="5 6">CBS 101986</strain>
    </source>
</reference>
<feature type="domain" description="HTH APSES-type" evidence="4">
    <location>
        <begin position="33"/>
        <end position="148"/>
    </location>
</feature>
<feature type="transmembrane region" description="Helical" evidence="3">
    <location>
        <begin position="422"/>
        <end position="441"/>
    </location>
</feature>
<dbReference type="GO" id="GO:0070197">
    <property type="term" value="P:meiotic attachment of telomere to nuclear envelope"/>
    <property type="evidence" value="ECO:0007669"/>
    <property type="project" value="InterPro"/>
</dbReference>
<evidence type="ECO:0000256" key="2">
    <source>
        <dbReference type="SAM" id="MobiDB-lite"/>
    </source>
</evidence>
<dbReference type="EMBL" id="JAACJJ010000014">
    <property type="protein sequence ID" value="KAF5327693.1"/>
    <property type="molecule type" value="Genomic_DNA"/>
</dbReference>
<evidence type="ECO:0000256" key="3">
    <source>
        <dbReference type="SAM" id="Phobius"/>
    </source>
</evidence>
<dbReference type="GO" id="GO:1990862">
    <property type="term" value="C:nuclear membrane complex Bqt3-Bqt4"/>
    <property type="evidence" value="ECO:0007669"/>
    <property type="project" value="InterPro"/>
</dbReference>
<accession>A0A8H5BQW4</accession>
<feature type="compositionally biased region" description="Low complexity" evidence="2">
    <location>
        <begin position="230"/>
        <end position="248"/>
    </location>
</feature>
<dbReference type="PANTHER" id="PTHR38044:SF1">
    <property type="entry name" value="BOUQUET FORMATION PROTEIN 4"/>
    <property type="match status" value="1"/>
</dbReference>
<dbReference type="GO" id="GO:0044820">
    <property type="term" value="P:mitotic telomere tethering at nuclear periphery"/>
    <property type="evidence" value="ECO:0007669"/>
    <property type="project" value="TreeGrafter"/>
</dbReference>
<feature type="compositionally biased region" description="Low complexity" evidence="2">
    <location>
        <begin position="203"/>
        <end position="213"/>
    </location>
</feature>
<evidence type="ECO:0000313" key="5">
    <source>
        <dbReference type="EMBL" id="KAF5327693.1"/>
    </source>
</evidence>
<keyword evidence="3" id="KW-0812">Transmembrane</keyword>
<evidence type="ECO:0000259" key="4">
    <source>
        <dbReference type="PROSITE" id="PS51299"/>
    </source>
</evidence>
<keyword evidence="3" id="KW-0472">Membrane</keyword>
<feature type="region of interest" description="Disordered" evidence="2">
    <location>
        <begin position="147"/>
        <end position="175"/>
    </location>
</feature>
<proteinExistence type="predicted"/>
<evidence type="ECO:0000313" key="6">
    <source>
        <dbReference type="Proteomes" id="UP000567179"/>
    </source>
</evidence>
<sequence length="442" mass="47200">MVARPPVPVRYANPKITHDRHLPPVKYQILNCQGKDILVGRLKVETPTETGHAFILRRFDTQAISLTTMFRAAFPNAPETDEKAEVNWVREHYDLSGNNGSTKDMHITRLAGTWVSPAVALELGEDYGLGALINIVVEAKPDPAANYRRSGKAAANNSATAAPTPASPAPPPYTTTAQAATVTQETVTTIKASNIPTRGSSKPPSASAVTSLPTPSPPTASPPTKRRKASSPAPASPRPSRIPALASPAPTPVTDRVIAPLRRSARTSPAPTRSVAATTVNRTPKTARSAVKKEASSTVTVTVSSAAPSGSELTVVDEETMAIEDGIIGSGLHEEDMAEQQKLLQEMAQKREAAKQEAEDEEDVLEYDPTGQKPMVRKLSKRRADELLAQPDKGVLVFQPGKEEADRVIATNRRVKAQSKSLLWGVAAFAVGVGAMFLPNFL</sequence>
<protein>
    <recommendedName>
        <fullName evidence="4">HTH APSES-type domain-containing protein</fullName>
    </recommendedName>
</protein>
<dbReference type="OrthoDB" id="5346159at2759"/>
<dbReference type="GO" id="GO:0003677">
    <property type="term" value="F:DNA binding"/>
    <property type="evidence" value="ECO:0007669"/>
    <property type="project" value="InterPro"/>
</dbReference>
<dbReference type="InterPro" id="IPR036887">
    <property type="entry name" value="HTH_APSES_sf"/>
</dbReference>
<dbReference type="AlphaFoldDB" id="A0A8H5BQW4"/>
<feature type="compositionally biased region" description="Polar residues" evidence="2">
    <location>
        <begin position="266"/>
        <end position="286"/>
    </location>
</feature>